<organism evidence="1 2">
    <name type="scientific">Peronosclerospora sorghi</name>
    <dbReference type="NCBI Taxonomy" id="230839"/>
    <lineage>
        <taxon>Eukaryota</taxon>
        <taxon>Sar</taxon>
        <taxon>Stramenopiles</taxon>
        <taxon>Oomycota</taxon>
        <taxon>Peronosporomycetes</taxon>
        <taxon>Peronosporales</taxon>
        <taxon>Peronosporaceae</taxon>
        <taxon>Peronosclerospora</taxon>
    </lineage>
</organism>
<dbReference type="EMBL" id="CM047582">
    <property type="protein sequence ID" value="KAI9915226.1"/>
    <property type="molecule type" value="Genomic_DNA"/>
</dbReference>
<dbReference type="Proteomes" id="UP001163321">
    <property type="component" value="Chromosome 3"/>
</dbReference>
<comment type="caution">
    <text evidence="1">The sequence shown here is derived from an EMBL/GenBank/DDBJ whole genome shotgun (WGS) entry which is preliminary data.</text>
</comment>
<keyword evidence="2" id="KW-1185">Reference proteome</keyword>
<gene>
    <name evidence="1" type="ORF">PsorP6_007301</name>
</gene>
<proteinExistence type="predicted"/>
<sequence>MAAQFVVHKFGGTSVGNAECFAKVADIISALDAPRIAVVVSAMGGKPKVTDLLISLLELAKQRQTSACEGIMGTIRQKHFEVVHTLLPPDIAAPIEQALERDLQSISELLRSISIMQTYNENVVEFISGHGEIWSAKILTAVLNQRRTRDDQLHAFHFVDARDFLTVESDQEHGPVVHYDLSTQKIQEIIKSQDRGERTHLVVTGFICSTVEGIMTTLKRDGSDFTSSICGRVLHASSVTIWTDVSGVLSADPRRVPESRILPEISYQEAMELAYFGAKVIHPKTMAPAIVENIPIYIRNTFEPNHPGTKIAHRKNVELQRSMSNGAPTARTIVSGFSTVDDLALFNIEGSGMVGVHGTSSRLFSALDRVKVNVVLIAQASSEHSICFAVPINCADVAKDVINEAFFKEIHVGHVDKAEFIAPVSIIAAVGDQMNQTPGVCARFFSALGRAKINVLAISQGSSERNISAVVHFKDSAPALRAVHSSFFLSDQTLSIGLVGLEFHDDASNSIGVALLKQYHQQRAFLKQRFNVDIRVRAIGTHNSARMLLDYEGEITEDALVSRKHEFMPFDSLAFLNHVCADHLPHWLIVDVSNSFHHVQDLYPQWLARKVHVMTSNLNVSAASTEHHSALQELAIENELTYDPEATLAIGVPIFSTIQNFIQTGDDIQRVEYSGSRFLHAVFDVVFAASDPANLDLTSVLNDIMMQYRTEFSVRDIVDDVMGVRSAKKAILIAREMGYEIEMKDVAIQSPWDASATVAGSQDEVGAWSYEYLVDHLVRASEPLKHLIAATARDAKRLRQMTYIDANTGTICVRVEAVPPTHSFASLQGRQGGFAFYTLRHALHPVVVTGPIADSSITAGSLFGSTLFLARNCGARAHCGHKPCKLK</sequence>
<evidence type="ECO:0000313" key="1">
    <source>
        <dbReference type="EMBL" id="KAI9915226.1"/>
    </source>
</evidence>
<evidence type="ECO:0000313" key="2">
    <source>
        <dbReference type="Proteomes" id="UP001163321"/>
    </source>
</evidence>
<reference evidence="1 2" key="1">
    <citation type="journal article" date="2022" name="bioRxiv">
        <title>The genome of the oomycete Peronosclerospora sorghi, a cosmopolitan pathogen of maize and sorghum, is inflated with dispersed pseudogenes.</title>
        <authorList>
            <person name="Fletcher K."/>
            <person name="Martin F."/>
            <person name="Isakeit T."/>
            <person name="Cavanaugh K."/>
            <person name="Magill C."/>
            <person name="Michelmore R."/>
        </authorList>
    </citation>
    <scope>NUCLEOTIDE SEQUENCE [LARGE SCALE GENOMIC DNA]</scope>
    <source>
        <strain evidence="1">P6</strain>
    </source>
</reference>
<name>A0ACC0WB13_9STRA</name>
<accession>A0ACC0WB13</accession>
<protein>
    <submittedName>
        <fullName evidence="1">Uncharacterized protein</fullName>
    </submittedName>
</protein>